<dbReference type="Pfam" id="PF20049">
    <property type="entry name" value="DUF6451"/>
    <property type="match status" value="1"/>
</dbReference>
<evidence type="ECO:0000313" key="4">
    <source>
        <dbReference type="Proteomes" id="UP000279833"/>
    </source>
</evidence>
<dbReference type="EMBL" id="UZAK01046752">
    <property type="protein sequence ID" value="VDP75692.1"/>
    <property type="molecule type" value="Genomic_DNA"/>
</dbReference>
<dbReference type="Proteomes" id="UP000279833">
    <property type="component" value="Unassembled WGS sequence"/>
</dbReference>
<dbReference type="WBParaSite" id="SCUD_0002153101-mRNA-1">
    <property type="protein sequence ID" value="SCUD_0002153101-mRNA-1"/>
    <property type="gene ID" value="SCUD_0002153101"/>
</dbReference>
<keyword evidence="4" id="KW-1185">Reference proteome</keyword>
<gene>
    <name evidence="3" type="ORF">SCUD_LOCUS21528</name>
</gene>
<evidence type="ECO:0000313" key="5">
    <source>
        <dbReference type="WBParaSite" id="SCUD_0002153101-mRNA-1"/>
    </source>
</evidence>
<feature type="transmembrane region" description="Helical" evidence="1">
    <location>
        <begin position="25"/>
        <end position="49"/>
    </location>
</feature>
<proteinExistence type="predicted"/>
<keyword evidence="1" id="KW-1133">Transmembrane helix</keyword>
<dbReference type="PANTHER" id="PTHR47027:SF25">
    <property type="entry name" value="REVERSE TRANSCRIPTASE DOMAIN-CONTAINING PROTEIN"/>
    <property type="match status" value="1"/>
</dbReference>
<accession>A0A183L2H5</accession>
<dbReference type="InterPro" id="IPR045609">
    <property type="entry name" value="DUF6451"/>
</dbReference>
<keyword evidence="1" id="KW-0812">Transmembrane</keyword>
<organism evidence="5">
    <name type="scientific">Schistosoma curassoni</name>
    <dbReference type="NCBI Taxonomy" id="6186"/>
    <lineage>
        <taxon>Eukaryota</taxon>
        <taxon>Metazoa</taxon>
        <taxon>Spiralia</taxon>
        <taxon>Lophotrochozoa</taxon>
        <taxon>Platyhelminthes</taxon>
        <taxon>Trematoda</taxon>
        <taxon>Digenea</taxon>
        <taxon>Strigeidida</taxon>
        <taxon>Schistosomatoidea</taxon>
        <taxon>Schistosomatidae</taxon>
        <taxon>Schistosoma</taxon>
    </lineage>
</organism>
<protein>
    <submittedName>
        <fullName evidence="5">DUF6451 domain-containing protein</fullName>
    </submittedName>
</protein>
<evidence type="ECO:0000313" key="3">
    <source>
        <dbReference type="EMBL" id="VDP75692.1"/>
    </source>
</evidence>
<reference evidence="5" key="1">
    <citation type="submission" date="2016-06" db="UniProtKB">
        <authorList>
            <consortium name="WormBaseParasite"/>
        </authorList>
    </citation>
    <scope>IDENTIFICATION</scope>
</reference>
<evidence type="ECO:0000259" key="2">
    <source>
        <dbReference type="Pfam" id="PF20049"/>
    </source>
</evidence>
<evidence type="ECO:0000256" key="1">
    <source>
        <dbReference type="SAM" id="Phobius"/>
    </source>
</evidence>
<reference evidence="3 4" key="2">
    <citation type="submission" date="2018-11" db="EMBL/GenBank/DDBJ databases">
        <authorList>
            <consortium name="Pathogen Informatics"/>
        </authorList>
    </citation>
    <scope>NUCLEOTIDE SEQUENCE [LARGE SCALE GENOMIC DNA]</scope>
    <source>
        <strain evidence="3">Dakar</strain>
        <strain evidence="4">Dakar, Senegal</strain>
    </source>
</reference>
<name>A0A183L2H5_9TREM</name>
<sequence>MHGGKLTDTFQVRTGIRLGCLFSPILFLLVVYLKAISVTVASTSAGLNIQKGKNKILKFNTENTNPITLSGESLEEVESFVHLVSIVDQRGGSDAGIGKARAAFLQLKNVWNSKQLSTNIKVRILNTNVKTVLLYGAET</sequence>
<dbReference type="PANTHER" id="PTHR47027">
    <property type="entry name" value="REVERSE TRANSCRIPTASE DOMAIN-CONTAINING PROTEIN"/>
    <property type="match status" value="1"/>
</dbReference>
<dbReference type="AlphaFoldDB" id="A0A183L2H5"/>
<feature type="domain" description="DUF6451" evidence="2">
    <location>
        <begin position="103"/>
        <end position="135"/>
    </location>
</feature>
<keyword evidence="1" id="KW-0472">Membrane</keyword>